<keyword evidence="1" id="KW-0812">Transmembrane</keyword>
<feature type="transmembrane region" description="Helical" evidence="1">
    <location>
        <begin position="6"/>
        <end position="26"/>
    </location>
</feature>
<dbReference type="AlphaFoldDB" id="A0A0K0D8F6"/>
<organism evidence="2 3">
    <name type="scientific">Angiostrongylus cantonensis</name>
    <name type="common">Rat lungworm</name>
    <dbReference type="NCBI Taxonomy" id="6313"/>
    <lineage>
        <taxon>Eukaryota</taxon>
        <taxon>Metazoa</taxon>
        <taxon>Ecdysozoa</taxon>
        <taxon>Nematoda</taxon>
        <taxon>Chromadorea</taxon>
        <taxon>Rhabditida</taxon>
        <taxon>Rhabditina</taxon>
        <taxon>Rhabditomorpha</taxon>
        <taxon>Strongyloidea</taxon>
        <taxon>Metastrongylidae</taxon>
        <taxon>Angiostrongylus</taxon>
    </lineage>
</organism>
<dbReference type="WBParaSite" id="ACAC_0000635101-mRNA-1">
    <property type="protein sequence ID" value="ACAC_0000635101-mRNA-1"/>
    <property type="gene ID" value="ACAC_0000635101"/>
</dbReference>
<keyword evidence="1" id="KW-0472">Membrane</keyword>
<protein>
    <submittedName>
        <fullName evidence="3">Secreted protein</fullName>
    </submittedName>
</protein>
<feature type="transmembrane region" description="Helical" evidence="1">
    <location>
        <begin position="47"/>
        <end position="72"/>
    </location>
</feature>
<reference evidence="2" key="1">
    <citation type="submission" date="2012-09" db="EMBL/GenBank/DDBJ databases">
        <authorList>
            <person name="Martin A.A."/>
        </authorList>
    </citation>
    <scope>NUCLEOTIDE SEQUENCE</scope>
</reference>
<proteinExistence type="predicted"/>
<sequence length="73" mass="8377">MALSCTARALKFSLFVFNLVFLVISCKHRGSWSAMHYLTAVVFQQSFLISLVSFLFRCIVHQFLVLSIILSIY</sequence>
<keyword evidence="2" id="KW-1185">Reference proteome</keyword>
<dbReference type="Proteomes" id="UP000035642">
    <property type="component" value="Unassembled WGS sequence"/>
</dbReference>
<evidence type="ECO:0000256" key="1">
    <source>
        <dbReference type="SAM" id="Phobius"/>
    </source>
</evidence>
<name>A0A0K0D8F6_ANGCA</name>
<keyword evidence="1" id="KW-1133">Transmembrane helix</keyword>
<evidence type="ECO:0000313" key="2">
    <source>
        <dbReference type="Proteomes" id="UP000035642"/>
    </source>
</evidence>
<accession>A0A0K0D8F6</accession>
<reference evidence="3" key="2">
    <citation type="submission" date="2017-02" db="UniProtKB">
        <authorList>
            <consortium name="WormBaseParasite"/>
        </authorList>
    </citation>
    <scope>IDENTIFICATION</scope>
</reference>
<evidence type="ECO:0000313" key="3">
    <source>
        <dbReference type="WBParaSite" id="ACAC_0000635101-mRNA-1"/>
    </source>
</evidence>